<dbReference type="Pfam" id="PF00296">
    <property type="entry name" value="Bac_luciferase"/>
    <property type="match status" value="1"/>
</dbReference>
<dbReference type="InterPro" id="IPR036661">
    <property type="entry name" value="Luciferase-like_sf"/>
</dbReference>
<dbReference type="InterPro" id="IPR019910">
    <property type="entry name" value="Lucif-like_OxRdtase_MSMEG_4879"/>
</dbReference>
<dbReference type="InterPro" id="IPR050564">
    <property type="entry name" value="F420-G6PD/mer"/>
</dbReference>
<evidence type="ECO:0000313" key="4">
    <source>
        <dbReference type="EMBL" id="CAB4605216.1"/>
    </source>
</evidence>
<dbReference type="NCBIfam" id="TIGR03564">
    <property type="entry name" value="F420_MSMEG_4879"/>
    <property type="match status" value="1"/>
</dbReference>
<dbReference type="SUPFAM" id="SSF51679">
    <property type="entry name" value="Bacterial luciferase-like"/>
    <property type="match status" value="1"/>
</dbReference>
<proteinExistence type="predicted"/>
<dbReference type="InterPro" id="IPR011251">
    <property type="entry name" value="Luciferase-like_dom"/>
</dbReference>
<evidence type="ECO:0000313" key="3">
    <source>
        <dbReference type="EMBL" id="CAB4552033.1"/>
    </source>
</evidence>
<reference evidence="3" key="1">
    <citation type="submission" date="2020-05" db="EMBL/GenBank/DDBJ databases">
        <authorList>
            <person name="Chiriac C."/>
            <person name="Salcher M."/>
            <person name="Ghai R."/>
            <person name="Kavagutti S V."/>
        </authorList>
    </citation>
    <scope>NUCLEOTIDE SEQUENCE</scope>
</reference>
<organism evidence="3">
    <name type="scientific">freshwater metagenome</name>
    <dbReference type="NCBI Taxonomy" id="449393"/>
    <lineage>
        <taxon>unclassified sequences</taxon>
        <taxon>metagenomes</taxon>
        <taxon>ecological metagenomes</taxon>
    </lineage>
</organism>
<evidence type="ECO:0000259" key="2">
    <source>
        <dbReference type="Pfam" id="PF00296"/>
    </source>
</evidence>
<dbReference type="Gene3D" id="3.20.20.30">
    <property type="entry name" value="Luciferase-like domain"/>
    <property type="match status" value="1"/>
</dbReference>
<dbReference type="EMBL" id="CAEZSL010000180">
    <property type="protein sequence ID" value="CAB4552033.1"/>
    <property type="molecule type" value="Genomic_DNA"/>
</dbReference>
<evidence type="ECO:0000256" key="1">
    <source>
        <dbReference type="ARBA" id="ARBA00023002"/>
    </source>
</evidence>
<dbReference type="PANTHER" id="PTHR43244">
    <property type="match status" value="1"/>
</dbReference>
<protein>
    <submittedName>
        <fullName evidence="3">Unannotated protein</fullName>
    </submittedName>
</protein>
<feature type="domain" description="Luciferase-like" evidence="2">
    <location>
        <begin position="6"/>
        <end position="276"/>
    </location>
</feature>
<keyword evidence="1" id="KW-0560">Oxidoreductase</keyword>
<gene>
    <name evidence="3" type="ORF">UFOPK1421_01344</name>
    <name evidence="4" type="ORF">UFOPK1820_01011</name>
</gene>
<dbReference type="PANTHER" id="PTHR43244:SF1">
    <property type="entry name" value="5,10-METHYLENETETRAHYDROMETHANOPTERIN REDUCTASE"/>
    <property type="match status" value="1"/>
</dbReference>
<dbReference type="CDD" id="cd01097">
    <property type="entry name" value="Tetrahydromethanopterin_reductase"/>
    <property type="match status" value="1"/>
</dbReference>
<sequence length="302" mass="31925">MRIGIFGGTVNDGTIDQMVAEARQTEADGFASYWAPQIFGHDALTALAIIGREVPRIELGTSVVPTYPRHPMMMAQQALTVNAAASGRLCLGIGLSHQMVVEGMWGMSFDKPVRHMREYLEVMMPLLEGKAVSHAGEEFRVNGGVNVPGGTRPNVVVAALGEQMLKVTAALADGTLTWCTGPQTLQNHTIPVLRAAAEKAGRDSARVIAALPVCVTNDHEAALARAAQVFVVYGHLPSYRAMLDKEGAAGPADIAIIGNASEVAERISALADIGVTDFAAVEFGGNPDEVAETRSVVKSLLK</sequence>
<dbReference type="AlphaFoldDB" id="A0A6J6CPG2"/>
<accession>A0A6J6CPG2</accession>
<dbReference type="GO" id="GO:0016705">
    <property type="term" value="F:oxidoreductase activity, acting on paired donors, with incorporation or reduction of molecular oxygen"/>
    <property type="evidence" value="ECO:0007669"/>
    <property type="project" value="InterPro"/>
</dbReference>
<dbReference type="EMBL" id="CAEZUK010000170">
    <property type="protein sequence ID" value="CAB4605216.1"/>
    <property type="molecule type" value="Genomic_DNA"/>
</dbReference>
<name>A0A6J6CPG2_9ZZZZ</name>